<sequence>MEKGLTEKNGLYALPLQQKPELKLSLHILYGFVITVFLGFAIMAGVLPNIGNEKFFLIAILAGLSGFMGYIWVGAGVLHKPYLIVTEEELKFTTLFGQKVVPLNRVYKAEFYVDHSIVGLGIWAEQQGERSFIEVTDRFFGRDYSVGIPVPMFRSVDFEKLRLTILSRAMPAADLTESAEGLES</sequence>
<name>A0A1G8H8K1_9BACL</name>
<evidence type="ECO:0000256" key="1">
    <source>
        <dbReference type="SAM" id="Phobius"/>
    </source>
</evidence>
<dbReference type="OrthoDB" id="2595647at2"/>
<evidence type="ECO:0000313" key="3">
    <source>
        <dbReference type="Proteomes" id="UP000199050"/>
    </source>
</evidence>
<organism evidence="2 3">
    <name type="scientific">Paenibacillus typhae</name>
    <dbReference type="NCBI Taxonomy" id="1174501"/>
    <lineage>
        <taxon>Bacteria</taxon>
        <taxon>Bacillati</taxon>
        <taxon>Bacillota</taxon>
        <taxon>Bacilli</taxon>
        <taxon>Bacillales</taxon>
        <taxon>Paenibacillaceae</taxon>
        <taxon>Paenibacillus</taxon>
    </lineage>
</organism>
<dbReference type="STRING" id="1174501.SAMN05216192_102342"/>
<evidence type="ECO:0000313" key="2">
    <source>
        <dbReference type="EMBL" id="SDI03008.1"/>
    </source>
</evidence>
<proteinExistence type="predicted"/>
<dbReference type="Proteomes" id="UP000199050">
    <property type="component" value="Unassembled WGS sequence"/>
</dbReference>
<evidence type="ECO:0008006" key="4">
    <source>
        <dbReference type="Google" id="ProtNLM"/>
    </source>
</evidence>
<keyword evidence="1" id="KW-0812">Transmembrane</keyword>
<gene>
    <name evidence="2" type="ORF">SAMN05216192_102342</name>
</gene>
<feature type="transmembrane region" description="Helical" evidence="1">
    <location>
        <begin position="55"/>
        <end position="73"/>
    </location>
</feature>
<dbReference type="EMBL" id="FNDX01000002">
    <property type="protein sequence ID" value="SDI03008.1"/>
    <property type="molecule type" value="Genomic_DNA"/>
</dbReference>
<keyword evidence="3" id="KW-1185">Reference proteome</keyword>
<accession>A0A1G8H8K1</accession>
<keyword evidence="1" id="KW-0472">Membrane</keyword>
<dbReference type="AlphaFoldDB" id="A0A1G8H8K1"/>
<reference evidence="3" key="1">
    <citation type="submission" date="2016-10" db="EMBL/GenBank/DDBJ databases">
        <authorList>
            <person name="Varghese N."/>
            <person name="Submissions S."/>
        </authorList>
    </citation>
    <scope>NUCLEOTIDE SEQUENCE [LARGE SCALE GENOMIC DNA]</scope>
    <source>
        <strain evidence="3">CGMCC 1.11012</strain>
    </source>
</reference>
<protein>
    <recommendedName>
        <fullName evidence="4">PH domain-containing protein</fullName>
    </recommendedName>
</protein>
<feature type="transmembrane region" description="Helical" evidence="1">
    <location>
        <begin position="28"/>
        <end position="48"/>
    </location>
</feature>
<keyword evidence="1" id="KW-1133">Transmembrane helix</keyword>
<dbReference type="RefSeq" id="WP_090712162.1">
    <property type="nucleotide sequence ID" value="NZ_CBCSKY010000003.1"/>
</dbReference>